<reference evidence="2" key="1">
    <citation type="journal article" date="2020" name="Nature">
        <title>Giant virus diversity and host interactions through global metagenomics.</title>
        <authorList>
            <person name="Schulz F."/>
            <person name="Roux S."/>
            <person name="Paez-Espino D."/>
            <person name="Jungbluth S."/>
            <person name="Walsh D.A."/>
            <person name="Denef V.J."/>
            <person name="McMahon K.D."/>
            <person name="Konstantinidis K.T."/>
            <person name="Eloe-Fadrosh E.A."/>
            <person name="Kyrpides N.C."/>
            <person name="Woyke T."/>
        </authorList>
    </citation>
    <scope>NUCLEOTIDE SEQUENCE</scope>
    <source>
        <strain evidence="2">GVMAG-S-1038524-41</strain>
    </source>
</reference>
<evidence type="ECO:0000256" key="1">
    <source>
        <dbReference type="SAM" id="MobiDB-lite"/>
    </source>
</evidence>
<proteinExistence type="predicted"/>
<dbReference type="Pfam" id="PF10927">
    <property type="entry name" value="DUF2738"/>
    <property type="match status" value="1"/>
</dbReference>
<name>A0A6C0JMB5_9ZZZZ</name>
<sequence>MSDNTQLTTASGYDTKNMIFSEAHAGTIPNSVPQINYKRISIQTRNPDGTTGDLIIPTSQLFSFGVSENTNPETGKVNGYVMPLCLWNRDGAAKEEKEWSDTFDRIVEACKEHLVANREEIDMYELELRDLKKFNPLYWKRDKGKIVDGTGPTLYAKLIVSKKQNKIVTMYYDNDGEEVDPMTLLGKYCYANGAVKIESIFIGNKISLQVKLYECEVRLMDTGMKRMMKKRPEGQKSVLVASTNKPLEEKDVESDSDASVKDSDSDDDAPKKTSTKKSTTPVKKVKRRVKKVVRKAVATAEE</sequence>
<dbReference type="EMBL" id="MN740667">
    <property type="protein sequence ID" value="QHU06709.1"/>
    <property type="molecule type" value="Genomic_DNA"/>
</dbReference>
<accession>A0A6C0JMB5</accession>
<evidence type="ECO:0000313" key="2">
    <source>
        <dbReference type="EMBL" id="QHU06709.1"/>
    </source>
</evidence>
<organism evidence="2">
    <name type="scientific">viral metagenome</name>
    <dbReference type="NCBI Taxonomy" id="1070528"/>
    <lineage>
        <taxon>unclassified sequences</taxon>
        <taxon>metagenomes</taxon>
        <taxon>organismal metagenomes</taxon>
    </lineage>
</organism>
<feature type="compositionally biased region" description="Basic and acidic residues" evidence="1">
    <location>
        <begin position="258"/>
        <end position="271"/>
    </location>
</feature>
<dbReference type="AlphaFoldDB" id="A0A6C0JMB5"/>
<feature type="region of interest" description="Disordered" evidence="1">
    <location>
        <begin position="227"/>
        <end position="290"/>
    </location>
</feature>
<dbReference type="InterPro" id="IPR024416">
    <property type="entry name" value="DUF2738"/>
</dbReference>
<protein>
    <submittedName>
        <fullName evidence="2">Uncharacterized protein</fullName>
    </submittedName>
</protein>